<dbReference type="EMBL" id="AYXG01000084">
    <property type="protein sequence ID" value="EWC62212.1"/>
    <property type="molecule type" value="Genomic_DNA"/>
</dbReference>
<evidence type="ECO:0000313" key="2">
    <source>
        <dbReference type="Proteomes" id="UP000019277"/>
    </source>
</evidence>
<evidence type="ECO:0000313" key="1">
    <source>
        <dbReference type="EMBL" id="EWC62212.1"/>
    </source>
</evidence>
<keyword evidence="2" id="KW-1185">Reference proteome</keyword>
<protein>
    <submittedName>
        <fullName evidence="1">Uncharacterized protein</fullName>
    </submittedName>
</protein>
<gene>
    <name evidence="1" type="ORF">UO65_2461</name>
</gene>
<proteinExistence type="predicted"/>
<dbReference type="Proteomes" id="UP000019277">
    <property type="component" value="Unassembled WGS sequence"/>
</dbReference>
<comment type="caution">
    <text evidence="1">The sequence shown here is derived from an EMBL/GenBank/DDBJ whole genome shotgun (WGS) entry which is preliminary data.</text>
</comment>
<sequence length="39" mass="4396">MFFATALHVRCFKARSPDIDRSGQVVGPVEIGSRRHVVR</sequence>
<organism evidence="1 2">
    <name type="scientific">Actinokineospora spheciospongiae</name>
    <dbReference type="NCBI Taxonomy" id="909613"/>
    <lineage>
        <taxon>Bacteria</taxon>
        <taxon>Bacillati</taxon>
        <taxon>Actinomycetota</taxon>
        <taxon>Actinomycetes</taxon>
        <taxon>Pseudonocardiales</taxon>
        <taxon>Pseudonocardiaceae</taxon>
        <taxon>Actinokineospora</taxon>
    </lineage>
</organism>
<dbReference type="AlphaFoldDB" id="W7IZU6"/>
<name>W7IZU6_9PSEU</name>
<accession>W7IZU6</accession>
<reference evidence="1 2" key="1">
    <citation type="journal article" date="2014" name="Genome Announc.">
        <title>Draft Genome Sequence of the Antitrypanosomally Active Sponge-Associated Bacterium Actinokineospora sp. Strain EG49.</title>
        <authorList>
            <person name="Harjes J."/>
            <person name="Ryu T."/>
            <person name="Abdelmohsen U.R."/>
            <person name="Moitinho-Silva L."/>
            <person name="Horn H."/>
            <person name="Ravasi T."/>
            <person name="Hentschel U."/>
        </authorList>
    </citation>
    <scope>NUCLEOTIDE SEQUENCE [LARGE SCALE GENOMIC DNA]</scope>
    <source>
        <strain evidence="1 2">EG49</strain>
    </source>
</reference>
<dbReference type="STRING" id="909613.UO65_2461"/>